<evidence type="ECO:0000313" key="2">
    <source>
        <dbReference type="Proteomes" id="UP000639396"/>
    </source>
</evidence>
<comment type="caution">
    <text evidence="1">The sequence shown here is derived from an EMBL/GenBank/DDBJ whole genome shotgun (WGS) entry which is preliminary data.</text>
</comment>
<accession>A0A927CFD0</accession>
<dbReference type="InterPro" id="IPR011256">
    <property type="entry name" value="Reg_factor_effector_dom_sf"/>
</dbReference>
<protein>
    <submittedName>
        <fullName evidence="1">Uncharacterized protein</fullName>
    </submittedName>
</protein>
<reference evidence="1" key="1">
    <citation type="submission" date="2020-09" db="EMBL/GenBank/DDBJ databases">
        <title>A novel bacterium of genus Paenibacillus, isolated from South China Sea.</title>
        <authorList>
            <person name="Huang H."/>
            <person name="Mo K."/>
            <person name="Hu Y."/>
        </authorList>
    </citation>
    <scope>NUCLEOTIDE SEQUENCE</scope>
    <source>
        <strain evidence="1">IB182363</strain>
    </source>
</reference>
<sequence>MGAEIIKVCKEHLPSLRFIGKCYTDADRGSDGGYGHKWREWFQKGWFQQLEQLGVLQGIENGYLGLMGCSDKANSFQYWIGVFFPEQTAVPEHFDSIDIPEGDVGICWIYGNSNNGELYGQEPHNRCMAKLQENQMGHFRDDFKGPEEKWWWFFERYNHPRFTTPDDQENVILDYGMYVGK</sequence>
<evidence type="ECO:0000313" key="1">
    <source>
        <dbReference type="EMBL" id="MBD2864760.1"/>
    </source>
</evidence>
<name>A0A927CFD0_9BACL</name>
<proteinExistence type="predicted"/>
<keyword evidence="2" id="KW-1185">Reference proteome</keyword>
<dbReference type="Gene3D" id="3.20.80.10">
    <property type="entry name" value="Regulatory factor, effector binding domain"/>
    <property type="match status" value="1"/>
</dbReference>
<dbReference type="EMBL" id="JACXJA010000032">
    <property type="protein sequence ID" value="MBD2864760.1"/>
    <property type="molecule type" value="Genomic_DNA"/>
</dbReference>
<organism evidence="1 2">
    <name type="scientific">Paenibacillus oceani</name>
    <dbReference type="NCBI Taxonomy" id="2772510"/>
    <lineage>
        <taxon>Bacteria</taxon>
        <taxon>Bacillati</taxon>
        <taxon>Bacillota</taxon>
        <taxon>Bacilli</taxon>
        <taxon>Bacillales</taxon>
        <taxon>Paenibacillaceae</taxon>
        <taxon>Paenibacillus</taxon>
    </lineage>
</organism>
<dbReference type="Proteomes" id="UP000639396">
    <property type="component" value="Unassembled WGS sequence"/>
</dbReference>
<dbReference type="AlphaFoldDB" id="A0A927CFD0"/>
<gene>
    <name evidence="1" type="ORF">IDH45_22525</name>
</gene>
<dbReference type="RefSeq" id="WP_190930383.1">
    <property type="nucleotide sequence ID" value="NZ_JACXJA010000032.1"/>
</dbReference>